<proteinExistence type="predicted"/>
<protein>
    <submittedName>
        <fullName evidence="1">Uncharacterized protein</fullName>
    </submittedName>
</protein>
<gene>
    <name evidence="1" type="ORF">BV22DRAFT_1033807</name>
</gene>
<sequence length="105" mass="12013">MPQEPVSRDHSSQNFNLEYISNTHTSQIYMFYKTERCVLLQHSPFHVFQEGEVTAMIARVTKSSLRLTSSASSSSTQENREQTHSRTLISIFDLSSSLERKIPCS</sequence>
<name>A0ACB8BIT9_9AGAM</name>
<accession>A0ACB8BIT9</accession>
<reference evidence="1" key="1">
    <citation type="journal article" date="2021" name="New Phytol.">
        <title>Evolutionary innovations through gain and loss of genes in the ectomycorrhizal Boletales.</title>
        <authorList>
            <person name="Wu G."/>
            <person name="Miyauchi S."/>
            <person name="Morin E."/>
            <person name="Kuo A."/>
            <person name="Drula E."/>
            <person name="Varga T."/>
            <person name="Kohler A."/>
            <person name="Feng B."/>
            <person name="Cao Y."/>
            <person name="Lipzen A."/>
            <person name="Daum C."/>
            <person name="Hundley H."/>
            <person name="Pangilinan J."/>
            <person name="Johnson J."/>
            <person name="Barry K."/>
            <person name="LaButti K."/>
            <person name="Ng V."/>
            <person name="Ahrendt S."/>
            <person name="Min B."/>
            <person name="Choi I.G."/>
            <person name="Park H."/>
            <person name="Plett J.M."/>
            <person name="Magnuson J."/>
            <person name="Spatafora J.W."/>
            <person name="Nagy L.G."/>
            <person name="Henrissat B."/>
            <person name="Grigoriev I.V."/>
            <person name="Yang Z.L."/>
            <person name="Xu J."/>
            <person name="Martin F.M."/>
        </authorList>
    </citation>
    <scope>NUCLEOTIDE SEQUENCE</scope>
    <source>
        <strain evidence="1">KUC20120723A-06</strain>
    </source>
</reference>
<dbReference type="EMBL" id="MU266398">
    <property type="protein sequence ID" value="KAH7925642.1"/>
    <property type="molecule type" value="Genomic_DNA"/>
</dbReference>
<comment type="caution">
    <text evidence="1">The sequence shown here is derived from an EMBL/GenBank/DDBJ whole genome shotgun (WGS) entry which is preliminary data.</text>
</comment>
<dbReference type="Proteomes" id="UP000790709">
    <property type="component" value="Unassembled WGS sequence"/>
</dbReference>
<keyword evidence="2" id="KW-1185">Reference proteome</keyword>
<organism evidence="1 2">
    <name type="scientific">Leucogyrophana mollusca</name>
    <dbReference type="NCBI Taxonomy" id="85980"/>
    <lineage>
        <taxon>Eukaryota</taxon>
        <taxon>Fungi</taxon>
        <taxon>Dikarya</taxon>
        <taxon>Basidiomycota</taxon>
        <taxon>Agaricomycotina</taxon>
        <taxon>Agaricomycetes</taxon>
        <taxon>Agaricomycetidae</taxon>
        <taxon>Boletales</taxon>
        <taxon>Boletales incertae sedis</taxon>
        <taxon>Leucogyrophana</taxon>
    </lineage>
</organism>
<evidence type="ECO:0000313" key="1">
    <source>
        <dbReference type="EMBL" id="KAH7925642.1"/>
    </source>
</evidence>
<evidence type="ECO:0000313" key="2">
    <source>
        <dbReference type="Proteomes" id="UP000790709"/>
    </source>
</evidence>